<dbReference type="AlphaFoldDB" id="A0ABD2NQL6"/>
<sequence length="165" mass="18794">MSSTSIATPEEIRPFPKAAPHFENRRSVRKRKSTIYTDTPEKENLMEIKQKQERKETFKKTKSQSRTVQKTKKQLKNIGKDIGKEKGKGKGKEKDVTGERSADDATDSDCSDDDDTICLECTESYADSIPGEQWAQCITCKLWSHSKCKSGNLMFFECKHCTSEE</sequence>
<gene>
    <name evidence="2" type="ORF">HHI36_004240</name>
</gene>
<dbReference type="InterPro" id="IPR011011">
    <property type="entry name" value="Znf_FYVE_PHD"/>
</dbReference>
<feature type="compositionally biased region" description="Acidic residues" evidence="1">
    <location>
        <begin position="104"/>
        <end position="113"/>
    </location>
</feature>
<feature type="compositionally biased region" description="Basic and acidic residues" evidence="1">
    <location>
        <begin position="39"/>
        <end position="59"/>
    </location>
</feature>
<feature type="compositionally biased region" description="Basic and acidic residues" evidence="1">
    <location>
        <begin position="78"/>
        <end position="103"/>
    </location>
</feature>
<evidence type="ECO:0000256" key="1">
    <source>
        <dbReference type="SAM" id="MobiDB-lite"/>
    </source>
</evidence>
<evidence type="ECO:0000313" key="3">
    <source>
        <dbReference type="Proteomes" id="UP001516400"/>
    </source>
</evidence>
<dbReference type="SUPFAM" id="SSF57903">
    <property type="entry name" value="FYVE/PHD zinc finger"/>
    <property type="match status" value="1"/>
</dbReference>
<dbReference type="Proteomes" id="UP001516400">
    <property type="component" value="Unassembled WGS sequence"/>
</dbReference>
<keyword evidence="3" id="KW-1185">Reference proteome</keyword>
<organism evidence="2 3">
    <name type="scientific">Cryptolaemus montrouzieri</name>
    <dbReference type="NCBI Taxonomy" id="559131"/>
    <lineage>
        <taxon>Eukaryota</taxon>
        <taxon>Metazoa</taxon>
        <taxon>Ecdysozoa</taxon>
        <taxon>Arthropoda</taxon>
        <taxon>Hexapoda</taxon>
        <taxon>Insecta</taxon>
        <taxon>Pterygota</taxon>
        <taxon>Neoptera</taxon>
        <taxon>Endopterygota</taxon>
        <taxon>Coleoptera</taxon>
        <taxon>Polyphaga</taxon>
        <taxon>Cucujiformia</taxon>
        <taxon>Coccinelloidea</taxon>
        <taxon>Coccinellidae</taxon>
        <taxon>Scymninae</taxon>
        <taxon>Scymnini</taxon>
        <taxon>Cryptolaemus</taxon>
    </lineage>
</organism>
<comment type="caution">
    <text evidence="2">The sequence shown here is derived from an EMBL/GenBank/DDBJ whole genome shotgun (WGS) entry which is preliminary data.</text>
</comment>
<proteinExistence type="predicted"/>
<evidence type="ECO:0008006" key="4">
    <source>
        <dbReference type="Google" id="ProtNLM"/>
    </source>
</evidence>
<name>A0ABD2NQL6_9CUCU</name>
<protein>
    <recommendedName>
        <fullName evidence="4">Zinc finger PHD-type domain-containing protein</fullName>
    </recommendedName>
</protein>
<reference evidence="2 3" key="1">
    <citation type="journal article" date="2021" name="BMC Biol.">
        <title>Horizontally acquired antibacterial genes associated with adaptive radiation of ladybird beetles.</title>
        <authorList>
            <person name="Li H.S."/>
            <person name="Tang X.F."/>
            <person name="Huang Y.H."/>
            <person name="Xu Z.Y."/>
            <person name="Chen M.L."/>
            <person name="Du X.Y."/>
            <person name="Qiu B.Y."/>
            <person name="Chen P.T."/>
            <person name="Zhang W."/>
            <person name="Slipinski A."/>
            <person name="Escalona H.E."/>
            <person name="Waterhouse R.M."/>
            <person name="Zwick A."/>
            <person name="Pang H."/>
        </authorList>
    </citation>
    <scope>NUCLEOTIDE SEQUENCE [LARGE SCALE GENOMIC DNA]</scope>
    <source>
        <strain evidence="2">SYSU2018</strain>
    </source>
</reference>
<evidence type="ECO:0000313" key="2">
    <source>
        <dbReference type="EMBL" id="KAL3281016.1"/>
    </source>
</evidence>
<dbReference type="EMBL" id="JABFTP020000144">
    <property type="protein sequence ID" value="KAL3281016.1"/>
    <property type="molecule type" value="Genomic_DNA"/>
</dbReference>
<feature type="compositionally biased region" description="Basic and acidic residues" evidence="1">
    <location>
        <begin position="10"/>
        <end position="26"/>
    </location>
</feature>
<accession>A0ABD2NQL6</accession>
<feature type="region of interest" description="Disordered" evidence="1">
    <location>
        <begin position="1"/>
        <end position="113"/>
    </location>
</feature>